<sequence>MDATGKIPSGILRGSLSALGDFDQCLNINVNTSNLSFRGKYCSIEFKPLMPPRPRIFQKILPLFDNFTSSDKGLDKIMETPKLFNSKFVLFLSLSLPYVFLSVASRIHVEASVINCNVKETPMLEKDQIAVIIFLLVVGMITVIATITDVCTSLPNNGKQLEKLRRNEVFRARMLVSSVLAQPLKHGTVVMDTFFALRSSKKGLLTILVLVLVSSAVTGVVIEYFKLPAARYFTDIDSRDLWKLINFVYVQPYPHLGSYFVGAATGYLVVKQPVIKLSKVQQLFGWLFFVLIIVGVLYGTLSWTKGEETGRVAVVLYAVSYSTLWAIAIAWLIVACLYGYGGMINTFLSSSYFIKLDRLSYAVYLIHVPVHMIYFYQKIHTTSFQGLELVYMFFGTVMMIYPLAFLFTVLFESPYIALIKTMIIIPEGGSSSDPCVIQNCKEEKTLPFKKADCNTNKSI</sequence>
<dbReference type="InterPro" id="IPR052728">
    <property type="entry name" value="O2_lipid_transport_reg"/>
</dbReference>
<proteinExistence type="predicted"/>
<gene>
    <name evidence="4" type="primary">LOC106459217</name>
</gene>
<evidence type="ECO:0000313" key="4">
    <source>
        <dbReference type="RefSeq" id="XP_022241368.1"/>
    </source>
</evidence>
<feature type="transmembrane region" description="Helical" evidence="1">
    <location>
        <begin position="252"/>
        <end position="270"/>
    </location>
</feature>
<keyword evidence="1" id="KW-1133">Transmembrane helix</keyword>
<feature type="transmembrane region" description="Helical" evidence="1">
    <location>
        <begin position="282"/>
        <end position="303"/>
    </location>
</feature>
<keyword evidence="1" id="KW-0812">Transmembrane</keyword>
<keyword evidence="1" id="KW-0472">Membrane</keyword>
<evidence type="ECO:0000256" key="1">
    <source>
        <dbReference type="SAM" id="Phobius"/>
    </source>
</evidence>
<feature type="transmembrane region" description="Helical" evidence="1">
    <location>
        <begin position="129"/>
        <end position="151"/>
    </location>
</feature>
<dbReference type="Pfam" id="PF20146">
    <property type="entry name" value="NRF"/>
    <property type="match status" value="1"/>
</dbReference>
<dbReference type="PANTHER" id="PTHR11161:SF0">
    <property type="entry name" value="O-ACYLTRANSFERASE LIKE PROTEIN"/>
    <property type="match status" value="1"/>
</dbReference>
<dbReference type="RefSeq" id="XP_022241368.1">
    <property type="nucleotide sequence ID" value="XM_022385660.1"/>
</dbReference>
<dbReference type="GeneID" id="106459217"/>
<accession>A0ABM1SCL3</accession>
<keyword evidence="3" id="KW-1185">Reference proteome</keyword>
<feature type="transmembrane region" description="Helical" evidence="1">
    <location>
        <begin position="88"/>
        <end position="109"/>
    </location>
</feature>
<feature type="transmembrane region" description="Helical" evidence="1">
    <location>
        <begin position="204"/>
        <end position="225"/>
    </location>
</feature>
<feature type="transmembrane region" description="Helical" evidence="1">
    <location>
        <begin position="389"/>
        <end position="411"/>
    </location>
</feature>
<dbReference type="Proteomes" id="UP000694941">
    <property type="component" value="Unplaced"/>
</dbReference>
<feature type="transmembrane region" description="Helical" evidence="1">
    <location>
        <begin position="315"/>
        <end position="338"/>
    </location>
</feature>
<feature type="transmembrane region" description="Helical" evidence="1">
    <location>
        <begin position="359"/>
        <end position="377"/>
    </location>
</feature>
<organism evidence="3 4">
    <name type="scientific">Limulus polyphemus</name>
    <name type="common">Atlantic horseshoe crab</name>
    <dbReference type="NCBI Taxonomy" id="6850"/>
    <lineage>
        <taxon>Eukaryota</taxon>
        <taxon>Metazoa</taxon>
        <taxon>Ecdysozoa</taxon>
        <taxon>Arthropoda</taxon>
        <taxon>Chelicerata</taxon>
        <taxon>Merostomata</taxon>
        <taxon>Xiphosura</taxon>
        <taxon>Limulidae</taxon>
        <taxon>Limulus</taxon>
    </lineage>
</organism>
<dbReference type="PANTHER" id="PTHR11161">
    <property type="entry name" value="O-ACYLTRANSFERASE"/>
    <property type="match status" value="1"/>
</dbReference>
<reference evidence="4" key="1">
    <citation type="submission" date="2025-08" db="UniProtKB">
        <authorList>
            <consortium name="RefSeq"/>
        </authorList>
    </citation>
    <scope>IDENTIFICATION</scope>
    <source>
        <tissue evidence="4">Muscle</tissue>
    </source>
</reference>
<evidence type="ECO:0000259" key="2">
    <source>
        <dbReference type="Pfam" id="PF20146"/>
    </source>
</evidence>
<evidence type="ECO:0000313" key="3">
    <source>
        <dbReference type="Proteomes" id="UP000694941"/>
    </source>
</evidence>
<dbReference type="InterPro" id="IPR006621">
    <property type="entry name" value="Nose-resist-to-fluoxetine_N"/>
</dbReference>
<protein>
    <submittedName>
        <fullName evidence="4">Uncharacterized protein LOC106459217</fullName>
    </submittedName>
</protein>
<feature type="domain" description="Nose resistant-to-fluoxetine protein N-terminal" evidence="2">
    <location>
        <begin position="1"/>
        <end position="50"/>
    </location>
</feature>
<name>A0ABM1SCL3_LIMPO</name>